<sequence length="94" mass="10601">MSAWRTLVSQNLRELRFHFCQHSKGSEGLRDFVRLHYKDLKSKNNGFPFLVRECQGAEAKVWARFGAGKETAVSVEGMNAKSVEDSLKELVGGK</sequence>
<keyword evidence="9" id="KW-0472">Membrane</keyword>
<comment type="similarity">
    <text evidence="3">Belongs to the complex I NDUFA2 subunit family.</text>
</comment>
<keyword evidence="5" id="KW-0679">Respiratory chain</keyword>
<evidence type="ECO:0000256" key="7">
    <source>
        <dbReference type="ARBA" id="ARBA00022982"/>
    </source>
</evidence>
<keyword evidence="6" id="KW-0999">Mitochondrion inner membrane</keyword>
<dbReference type="AlphaFoldDB" id="A0AAX4PKR3"/>
<dbReference type="PANTHER" id="PTHR12878:SF0">
    <property type="entry name" value="NADH DEHYDROGENASE [UBIQUINONE] 1 ALPHA SUBCOMPLEX SUBUNIT 2"/>
    <property type="match status" value="1"/>
</dbReference>
<proteinExistence type="inferred from homology"/>
<dbReference type="GO" id="GO:0005743">
    <property type="term" value="C:mitochondrial inner membrane"/>
    <property type="evidence" value="ECO:0007669"/>
    <property type="project" value="UniProtKB-SubCell"/>
</dbReference>
<evidence type="ECO:0000313" key="12">
    <source>
        <dbReference type="EMBL" id="WZN66618.1"/>
    </source>
</evidence>
<evidence type="ECO:0000256" key="4">
    <source>
        <dbReference type="ARBA" id="ARBA00022448"/>
    </source>
</evidence>
<evidence type="ECO:0000256" key="5">
    <source>
        <dbReference type="ARBA" id="ARBA00022660"/>
    </source>
</evidence>
<comment type="function">
    <text evidence="1">Accessory subunit of the mitochondrial membrane respiratory chain NADH dehydrogenase (Complex I), that is believed not to be involved in catalysis. Complex I functions in the transfer of electrons from NADH to the respiratory chain. The immediate electron acceptor for the enzyme is believed to be ubiquinone.</text>
</comment>
<dbReference type="InterPro" id="IPR016464">
    <property type="entry name" value="NADH_Ub_cplx-1_asu_su-2"/>
</dbReference>
<feature type="disulfide bond" description="Redox-active" evidence="10">
    <location>
        <begin position="20"/>
        <end position="54"/>
    </location>
</feature>
<keyword evidence="10" id="KW-1015">Disulfide bond</keyword>
<keyword evidence="4" id="KW-0813">Transport</keyword>
<protein>
    <submittedName>
        <fullName evidence="12">Subunit 2 of NADH dehydrogenase [ubiquinone] 1 alpha subcomplex</fullName>
    </submittedName>
</protein>
<dbReference type="SMART" id="SM00916">
    <property type="entry name" value="L51_S25_CI-B8"/>
    <property type="match status" value="1"/>
</dbReference>
<comment type="subcellular location">
    <subcellularLocation>
        <location evidence="2">Mitochondrion inner membrane</location>
        <topology evidence="2">Peripheral membrane protein</topology>
        <orientation evidence="2">Matrix side</orientation>
    </subcellularLocation>
</comment>
<evidence type="ECO:0000256" key="9">
    <source>
        <dbReference type="ARBA" id="ARBA00023136"/>
    </source>
</evidence>
<dbReference type="InterPro" id="IPR036249">
    <property type="entry name" value="Thioredoxin-like_sf"/>
</dbReference>
<reference evidence="12 13" key="1">
    <citation type="submission" date="2024-03" db="EMBL/GenBank/DDBJ databases">
        <title>Complete genome sequence of the green alga Chloropicon roscoffensis RCC1871.</title>
        <authorList>
            <person name="Lemieux C."/>
            <person name="Pombert J.-F."/>
            <person name="Otis C."/>
            <person name="Turmel M."/>
        </authorList>
    </citation>
    <scope>NUCLEOTIDE SEQUENCE [LARGE SCALE GENOMIC DNA]</scope>
    <source>
        <strain evidence="12 13">RCC1871</strain>
    </source>
</reference>
<feature type="domain" description="Ribosomal protein/NADH dehydrogenase" evidence="11">
    <location>
        <begin position="21"/>
        <end position="94"/>
    </location>
</feature>
<evidence type="ECO:0000256" key="1">
    <source>
        <dbReference type="ARBA" id="ARBA00003195"/>
    </source>
</evidence>
<evidence type="ECO:0000256" key="3">
    <source>
        <dbReference type="ARBA" id="ARBA00008939"/>
    </source>
</evidence>
<dbReference type="Gene3D" id="3.40.30.10">
    <property type="entry name" value="Glutaredoxin"/>
    <property type="match status" value="1"/>
</dbReference>
<evidence type="ECO:0000256" key="2">
    <source>
        <dbReference type="ARBA" id="ARBA00004443"/>
    </source>
</evidence>
<dbReference type="InterPro" id="IPR007741">
    <property type="entry name" value="Ribosomal_mL43/mS25/NADH_DH"/>
</dbReference>
<dbReference type="PANTHER" id="PTHR12878">
    <property type="entry name" value="NADH-UBIQUINONE OXIDOREDUCTASE B8 SUBUNIT"/>
    <property type="match status" value="1"/>
</dbReference>
<keyword evidence="13" id="KW-1185">Reference proteome</keyword>
<dbReference type="Proteomes" id="UP001472866">
    <property type="component" value="Chromosome 16"/>
</dbReference>
<gene>
    <name evidence="12" type="ORF">HKI87_16g81850</name>
</gene>
<keyword evidence="8" id="KW-0496">Mitochondrion</keyword>
<dbReference type="EMBL" id="CP151516">
    <property type="protein sequence ID" value="WZN66618.1"/>
    <property type="molecule type" value="Genomic_DNA"/>
</dbReference>
<evidence type="ECO:0000256" key="8">
    <source>
        <dbReference type="ARBA" id="ARBA00023128"/>
    </source>
</evidence>
<dbReference type="Pfam" id="PF05047">
    <property type="entry name" value="L51_S25_CI-B8"/>
    <property type="match status" value="1"/>
</dbReference>
<evidence type="ECO:0000256" key="6">
    <source>
        <dbReference type="ARBA" id="ARBA00022792"/>
    </source>
</evidence>
<evidence type="ECO:0000313" key="13">
    <source>
        <dbReference type="Proteomes" id="UP001472866"/>
    </source>
</evidence>
<dbReference type="SUPFAM" id="SSF52833">
    <property type="entry name" value="Thioredoxin-like"/>
    <property type="match status" value="1"/>
</dbReference>
<accession>A0AAX4PKR3</accession>
<keyword evidence="7" id="KW-0249">Electron transport</keyword>
<dbReference type="PIRSF" id="PIRSF005822">
    <property type="entry name" value="NDUA2"/>
    <property type="match status" value="1"/>
</dbReference>
<organism evidence="12 13">
    <name type="scientific">Chloropicon roscoffensis</name>
    <dbReference type="NCBI Taxonomy" id="1461544"/>
    <lineage>
        <taxon>Eukaryota</taxon>
        <taxon>Viridiplantae</taxon>
        <taxon>Chlorophyta</taxon>
        <taxon>Chloropicophyceae</taxon>
        <taxon>Chloropicales</taxon>
        <taxon>Chloropicaceae</taxon>
        <taxon>Chloropicon</taxon>
    </lineage>
</organism>
<evidence type="ECO:0000256" key="10">
    <source>
        <dbReference type="PIRSR" id="PIRSR005822-1"/>
    </source>
</evidence>
<name>A0AAX4PKR3_9CHLO</name>
<evidence type="ECO:0000259" key="11">
    <source>
        <dbReference type="SMART" id="SM00916"/>
    </source>
</evidence>